<feature type="compositionally biased region" description="Polar residues" evidence="1">
    <location>
        <begin position="481"/>
        <end position="494"/>
    </location>
</feature>
<dbReference type="Proteomes" id="UP001152646">
    <property type="component" value="Unassembled WGS sequence"/>
</dbReference>
<keyword evidence="2" id="KW-1133">Transmembrane helix</keyword>
<evidence type="ECO:0000256" key="1">
    <source>
        <dbReference type="SAM" id="MobiDB-lite"/>
    </source>
</evidence>
<feature type="region of interest" description="Disordered" evidence="1">
    <location>
        <begin position="200"/>
        <end position="236"/>
    </location>
</feature>
<feature type="region of interest" description="Disordered" evidence="1">
    <location>
        <begin position="372"/>
        <end position="411"/>
    </location>
</feature>
<dbReference type="AlphaFoldDB" id="A0A9W4J5C8"/>
<reference evidence="3" key="1">
    <citation type="submission" date="2021-07" db="EMBL/GenBank/DDBJ databases">
        <authorList>
            <person name="Branca A.L. A."/>
        </authorList>
    </citation>
    <scope>NUCLEOTIDE SEQUENCE</scope>
</reference>
<feature type="transmembrane region" description="Helical" evidence="2">
    <location>
        <begin position="168"/>
        <end position="190"/>
    </location>
</feature>
<sequence>MDSIEALFPRDTSACTGSKQWYVCSVGNFRGCCSSDPCVTGICPDSEDDNTSTATTLSDLSLTRTVGAINRLPNVTPRTTTTSSMTTLTEAVTISSEDPATTAVSPSSSKSTIPLTASDHSTTTDTLTSPEATGATTLSSARAASPGVASPSSTPTSIRNATHSNRGAIIGGVLGGLAALALLAILIFCCMRRRRKQVKHGKRSKALSWSPYGRNNNGRAAGSEMKEPQPPYDSEANSTQTLQQLSKTAIYLPTTTIGSLTTSSTASPISTETRPGVHLTPNLVLTSSSTNLISLSPQKNQVPPALPLSTELYASVPNGQDFTPELQDTGFARQRAELASNPQSEWINIPISERLRQNPIRLKTAPRVWESPSLTPIAASPRESPVREPRQRQGHTRSQSETRDPMGMGRVVTADGVVLGANLDRYSNGLEIGRSLDQERRNAEGSGSDHVMSFMQYGRSEEGVGAPVGARARSVDDLGGESSTGKRVSRTEQTVPDGDVPDEEDIPPAYEANESSLQPEIKSPSGRMEMSLRGV</sequence>
<comment type="caution">
    <text evidence="3">The sequence shown here is derived from an EMBL/GenBank/DDBJ whole genome shotgun (WGS) entry which is preliminary data.</text>
</comment>
<keyword evidence="2" id="KW-0472">Membrane</keyword>
<evidence type="ECO:0000313" key="3">
    <source>
        <dbReference type="EMBL" id="CAG8379334.1"/>
    </source>
</evidence>
<gene>
    <name evidence="3" type="ORF">PSALAMII_LOCUS5841</name>
</gene>
<feature type="compositionally biased region" description="Polar residues" evidence="1">
    <location>
        <begin position="150"/>
        <end position="160"/>
    </location>
</feature>
<dbReference type="EMBL" id="CAJVPA010000185">
    <property type="protein sequence ID" value="CAG8379334.1"/>
    <property type="molecule type" value="Genomic_DNA"/>
</dbReference>
<feature type="region of interest" description="Disordered" evidence="1">
    <location>
        <begin position="91"/>
        <end position="160"/>
    </location>
</feature>
<feature type="compositionally biased region" description="Low complexity" evidence="1">
    <location>
        <begin position="115"/>
        <end position="133"/>
    </location>
</feature>
<evidence type="ECO:0000256" key="2">
    <source>
        <dbReference type="SAM" id="Phobius"/>
    </source>
</evidence>
<organism evidence="3 4">
    <name type="scientific">Penicillium salamii</name>
    <dbReference type="NCBI Taxonomy" id="1612424"/>
    <lineage>
        <taxon>Eukaryota</taxon>
        <taxon>Fungi</taxon>
        <taxon>Dikarya</taxon>
        <taxon>Ascomycota</taxon>
        <taxon>Pezizomycotina</taxon>
        <taxon>Eurotiomycetes</taxon>
        <taxon>Eurotiomycetidae</taxon>
        <taxon>Eurotiales</taxon>
        <taxon>Aspergillaceae</taxon>
        <taxon>Penicillium</taxon>
    </lineage>
</organism>
<protein>
    <submittedName>
        <fullName evidence="3">Uncharacterized protein</fullName>
    </submittedName>
</protein>
<dbReference type="OrthoDB" id="5431298at2759"/>
<evidence type="ECO:0000313" key="4">
    <source>
        <dbReference type="Proteomes" id="UP001152646"/>
    </source>
</evidence>
<accession>A0A9W4J5C8</accession>
<feature type="region of interest" description="Disordered" evidence="1">
    <location>
        <begin position="472"/>
        <end position="535"/>
    </location>
</feature>
<proteinExistence type="predicted"/>
<name>A0A9W4J5C8_9EURO</name>
<keyword evidence="2" id="KW-0812">Transmembrane</keyword>
<feature type="compositionally biased region" description="Polar residues" evidence="1">
    <location>
        <begin position="94"/>
        <end position="114"/>
    </location>
</feature>